<evidence type="ECO:0000256" key="4">
    <source>
        <dbReference type="ARBA" id="ARBA00048267"/>
    </source>
</evidence>
<evidence type="ECO:0000256" key="6">
    <source>
        <dbReference type="PROSITE-ProRule" id="PRU00050"/>
    </source>
</evidence>
<accession>A0ABW5QX52</accession>
<evidence type="ECO:0000256" key="2">
    <source>
        <dbReference type="ARBA" id="ARBA00022500"/>
    </source>
</evidence>
<dbReference type="SUPFAM" id="SSF52738">
    <property type="entry name" value="Methylesterase CheB, C-terminal domain"/>
    <property type="match status" value="1"/>
</dbReference>
<dbReference type="PROSITE" id="PS50122">
    <property type="entry name" value="CHEB"/>
    <property type="match status" value="1"/>
</dbReference>
<dbReference type="InterPro" id="IPR001789">
    <property type="entry name" value="Sig_transdc_resp-reg_receiver"/>
</dbReference>
<dbReference type="Gene3D" id="3.40.50.180">
    <property type="entry name" value="Methylesterase CheB, C-terminal domain"/>
    <property type="match status" value="1"/>
</dbReference>
<comment type="catalytic activity">
    <reaction evidence="5">
        <text>L-glutaminyl-[protein] + H2O = L-glutamyl-[protein] + NH4(+)</text>
        <dbReference type="Rhea" id="RHEA:16441"/>
        <dbReference type="Rhea" id="RHEA-COMP:10207"/>
        <dbReference type="Rhea" id="RHEA-COMP:10208"/>
        <dbReference type="ChEBI" id="CHEBI:15377"/>
        <dbReference type="ChEBI" id="CHEBI:28938"/>
        <dbReference type="ChEBI" id="CHEBI:29973"/>
        <dbReference type="ChEBI" id="CHEBI:30011"/>
        <dbReference type="EC" id="3.5.1.44"/>
    </reaction>
</comment>
<dbReference type="Gene3D" id="3.40.50.2300">
    <property type="match status" value="1"/>
</dbReference>
<dbReference type="EC" id="3.5.1.44" evidence="5"/>
<keyword evidence="5 7" id="KW-0597">Phosphoprotein</keyword>
<dbReference type="InterPro" id="IPR000673">
    <property type="entry name" value="Sig_transdc_resp-reg_Me-estase"/>
</dbReference>
<feature type="active site" evidence="5 6">
    <location>
        <position position="253"/>
    </location>
</feature>
<comment type="function">
    <text evidence="5">Involved in chemotaxis. Part of a chemotaxis signal transduction system that modulates chemotaxis in response to various stimuli. Catalyzes the demethylation of specific methylglutamate residues introduced into the chemoreceptors (methyl-accepting chemotaxis proteins or MCP) by CheR. Also mediates the irreversible deamidation of specific glutamine residues to glutamic acid.</text>
</comment>
<dbReference type="RefSeq" id="WP_379273092.1">
    <property type="nucleotide sequence ID" value="NZ_JBHUGT010000002.1"/>
</dbReference>
<dbReference type="InterPro" id="IPR008248">
    <property type="entry name" value="CheB-like"/>
</dbReference>
<dbReference type="InterPro" id="IPR035909">
    <property type="entry name" value="CheB_C"/>
</dbReference>
<feature type="region of interest" description="Disordered" evidence="8">
    <location>
        <begin position="208"/>
        <end position="240"/>
    </location>
</feature>
<evidence type="ECO:0000256" key="3">
    <source>
        <dbReference type="ARBA" id="ARBA00022801"/>
    </source>
</evidence>
<feature type="active site" evidence="5 6">
    <location>
        <position position="280"/>
    </location>
</feature>
<comment type="PTM">
    <text evidence="5">Phosphorylated by CheA. Phosphorylation of the N-terminal regulatory domain activates the methylesterase activity.</text>
</comment>
<comment type="caution">
    <text evidence="11">The sequence shown here is derived from an EMBL/GenBank/DDBJ whole genome shotgun (WGS) entry which is preliminary data.</text>
</comment>
<comment type="domain">
    <text evidence="5">Contains a C-terminal catalytic domain, and an N-terminal region which modulates catalytic activity.</text>
</comment>
<dbReference type="EMBL" id="JBHUMY010000012">
    <property type="protein sequence ID" value="MFD2660929.1"/>
    <property type="molecule type" value="Genomic_DNA"/>
</dbReference>
<feature type="active site" evidence="5 6">
    <location>
        <position position="376"/>
    </location>
</feature>
<protein>
    <recommendedName>
        <fullName evidence="5">Protein-glutamate methylesterase/protein-glutamine glutaminase</fullName>
        <ecNumber evidence="5">3.1.1.61</ecNumber>
        <ecNumber evidence="5">3.5.1.44</ecNumber>
    </recommendedName>
</protein>
<evidence type="ECO:0000256" key="7">
    <source>
        <dbReference type="PROSITE-ProRule" id="PRU00169"/>
    </source>
</evidence>
<evidence type="ECO:0000259" key="9">
    <source>
        <dbReference type="PROSITE" id="PS50110"/>
    </source>
</evidence>
<dbReference type="GO" id="GO:0008984">
    <property type="term" value="F:protein-glutamate methylesterase activity"/>
    <property type="evidence" value="ECO:0007669"/>
    <property type="project" value="UniProtKB-EC"/>
</dbReference>
<keyword evidence="1 5" id="KW-0963">Cytoplasm</keyword>
<evidence type="ECO:0000256" key="1">
    <source>
        <dbReference type="ARBA" id="ARBA00022490"/>
    </source>
</evidence>
<comment type="catalytic activity">
    <reaction evidence="4 5">
        <text>[protein]-L-glutamate 5-O-methyl ester + H2O = L-glutamyl-[protein] + methanol + H(+)</text>
        <dbReference type="Rhea" id="RHEA:23236"/>
        <dbReference type="Rhea" id="RHEA-COMP:10208"/>
        <dbReference type="Rhea" id="RHEA-COMP:10311"/>
        <dbReference type="ChEBI" id="CHEBI:15377"/>
        <dbReference type="ChEBI" id="CHEBI:15378"/>
        <dbReference type="ChEBI" id="CHEBI:17790"/>
        <dbReference type="ChEBI" id="CHEBI:29973"/>
        <dbReference type="ChEBI" id="CHEBI:82795"/>
        <dbReference type="EC" id="3.1.1.61"/>
    </reaction>
</comment>
<name>A0ABW5QX52_9BACL</name>
<evidence type="ECO:0000313" key="12">
    <source>
        <dbReference type="Proteomes" id="UP001597493"/>
    </source>
</evidence>
<dbReference type="PANTHER" id="PTHR42872:SF6">
    <property type="entry name" value="PROTEIN-GLUTAMATE METHYLESTERASE_PROTEIN-GLUTAMINE GLUTAMINASE"/>
    <property type="match status" value="1"/>
</dbReference>
<evidence type="ECO:0000256" key="8">
    <source>
        <dbReference type="SAM" id="MobiDB-lite"/>
    </source>
</evidence>
<dbReference type="EC" id="3.1.1.61" evidence="5"/>
<reference evidence="12" key="1">
    <citation type="journal article" date="2019" name="Int. J. Syst. Evol. Microbiol.">
        <title>The Global Catalogue of Microorganisms (GCM) 10K type strain sequencing project: providing services to taxonomists for standard genome sequencing and annotation.</title>
        <authorList>
            <consortium name="The Broad Institute Genomics Platform"/>
            <consortium name="The Broad Institute Genome Sequencing Center for Infectious Disease"/>
            <person name="Wu L."/>
            <person name="Ma J."/>
        </authorList>
    </citation>
    <scope>NUCLEOTIDE SEQUENCE [LARGE SCALE GENOMIC DNA]</scope>
    <source>
        <strain evidence="12">TISTR 1827</strain>
    </source>
</reference>
<evidence type="ECO:0000313" key="11">
    <source>
        <dbReference type="EMBL" id="MFD2660929.1"/>
    </source>
</evidence>
<dbReference type="Pfam" id="PF00072">
    <property type="entry name" value="Response_reg"/>
    <property type="match status" value="1"/>
</dbReference>
<dbReference type="PROSITE" id="PS50110">
    <property type="entry name" value="RESPONSE_REGULATORY"/>
    <property type="match status" value="1"/>
</dbReference>
<dbReference type="Proteomes" id="UP001597493">
    <property type="component" value="Unassembled WGS sequence"/>
</dbReference>
<comment type="subcellular location">
    <subcellularLocation>
        <location evidence="5">Cytoplasm</location>
    </subcellularLocation>
</comment>
<feature type="modified residue" description="4-aspartylphosphate" evidence="5 7">
    <location>
        <position position="56"/>
    </location>
</feature>
<dbReference type="PANTHER" id="PTHR42872">
    <property type="entry name" value="PROTEIN-GLUTAMATE METHYLESTERASE/PROTEIN-GLUTAMINE GLUTAMINASE"/>
    <property type="match status" value="1"/>
</dbReference>
<keyword evidence="12" id="KW-1185">Reference proteome</keyword>
<proteinExistence type="inferred from homology"/>
<organism evidence="11 12">
    <name type="scientific">Paenibacillus thailandensis</name>
    <dbReference type="NCBI Taxonomy" id="393250"/>
    <lineage>
        <taxon>Bacteria</taxon>
        <taxon>Bacillati</taxon>
        <taxon>Bacillota</taxon>
        <taxon>Bacilli</taxon>
        <taxon>Bacillales</taxon>
        <taxon>Paenibacillaceae</taxon>
        <taxon>Paenibacillus</taxon>
    </lineage>
</organism>
<feature type="region of interest" description="Disordered" evidence="8">
    <location>
        <begin position="163"/>
        <end position="195"/>
    </location>
</feature>
<keyword evidence="3 5" id="KW-0378">Hydrolase</keyword>
<evidence type="ECO:0000259" key="10">
    <source>
        <dbReference type="PROSITE" id="PS50122"/>
    </source>
</evidence>
<feature type="domain" description="CheB-type methylesterase" evidence="10">
    <location>
        <begin position="241"/>
        <end position="434"/>
    </location>
</feature>
<dbReference type="HAMAP" id="MF_00099">
    <property type="entry name" value="CheB_chemtxs"/>
    <property type="match status" value="1"/>
</dbReference>
<feature type="domain" description="Response regulatory" evidence="9">
    <location>
        <begin position="5"/>
        <end position="122"/>
    </location>
</feature>
<evidence type="ECO:0000256" key="5">
    <source>
        <dbReference type="HAMAP-Rule" id="MF_00099"/>
    </source>
</evidence>
<dbReference type="CDD" id="cd17541">
    <property type="entry name" value="REC_CheB-like"/>
    <property type="match status" value="1"/>
</dbReference>
<dbReference type="InterPro" id="IPR011006">
    <property type="entry name" value="CheY-like_superfamily"/>
</dbReference>
<comment type="similarity">
    <text evidence="5">Belongs to the CheB family.</text>
</comment>
<dbReference type="SMART" id="SM00448">
    <property type="entry name" value="REC"/>
    <property type="match status" value="1"/>
</dbReference>
<gene>
    <name evidence="5" type="primary">cheB</name>
    <name evidence="11" type="ORF">ACFSW5_11785</name>
</gene>
<dbReference type="Pfam" id="PF01339">
    <property type="entry name" value="CheB_methylest"/>
    <property type="match status" value="1"/>
</dbReference>
<feature type="compositionally biased region" description="Low complexity" evidence="8">
    <location>
        <begin position="208"/>
        <end position="230"/>
    </location>
</feature>
<sequence length="434" mass="46212">MEPYRILVVDDSPFMRAIFSDLITRDSEFAVIGTAGNGEEAVEAVKRLKPDAVTLDLEMPLMNGLEALQIIMKESPTPVIMLSGISEQNMRETIKALQHGAFDFIRKPTSAVSDDIQQVGELLIEKLKMAVMTQRKRKLAGPAALPPVTETARMPDSAYRKPAIKLPEAADGQTAIGKGQKKESKAKPAGPSSAKAVVNETTQAYRPATTAPNAGAGSPAAPAEPAAAENAPKKKSKPVQPVSFRHIVAIGTSTGGPRALHEVISSLPEHLPAPVLVVQHMPPKFTRSLAQRLDSFSRLKVVEAEQGEKVLPGVVYIAPGGSHMELSRDKDGYCIKLTQEPPRGGHRPAVDVLFESLVPFKELQRHAVIMTGMGSDGAKGMEALAKSGAASTIAEAEETCVVYGMPRCAVENGSAQAVVPLQQIAPSLVHNVSK</sequence>
<dbReference type="CDD" id="cd16432">
    <property type="entry name" value="CheB_Rec"/>
    <property type="match status" value="1"/>
</dbReference>
<keyword evidence="2 5" id="KW-0145">Chemotaxis</keyword>
<dbReference type="SUPFAM" id="SSF52172">
    <property type="entry name" value="CheY-like"/>
    <property type="match status" value="1"/>
</dbReference>
<dbReference type="NCBIfam" id="NF001965">
    <property type="entry name" value="PRK00742.1"/>
    <property type="match status" value="1"/>
</dbReference>